<organism evidence="20 21">
    <name type="scientific">Marivirga sericea</name>
    <dbReference type="NCBI Taxonomy" id="1028"/>
    <lineage>
        <taxon>Bacteria</taxon>
        <taxon>Pseudomonadati</taxon>
        <taxon>Bacteroidota</taxon>
        <taxon>Cytophagia</taxon>
        <taxon>Cytophagales</taxon>
        <taxon>Marivirgaceae</taxon>
        <taxon>Marivirga</taxon>
    </lineage>
</organism>
<dbReference type="GO" id="GO:0005886">
    <property type="term" value="C:plasma membrane"/>
    <property type="evidence" value="ECO:0007669"/>
    <property type="project" value="UniProtKB-SubCell"/>
</dbReference>
<keyword evidence="8" id="KW-0328">Glycosyltransferase</keyword>
<comment type="subcellular location">
    <subcellularLocation>
        <location evidence="1">Cell membrane</location>
    </subcellularLocation>
</comment>
<protein>
    <submittedName>
        <fullName evidence="20">Penicillin-binding protein 1A</fullName>
    </submittedName>
</protein>
<evidence type="ECO:0000256" key="5">
    <source>
        <dbReference type="ARBA" id="ARBA00022475"/>
    </source>
</evidence>
<name>A0A1X7IC44_9BACT</name>
<dbReference type="GO" id="GO:0009252">
    <property type="term" value="P:peptidoglycan biosynthetic process"/>
    <property type="evidence" value="ECO:0007669"/>
    <property type="project" value="UniProtKB-KW"/>
</dbReference>
<dbReference type="PANTHER" id="PTHR32282:SF11">
    <property type="entry name" value="PENICILLIN-BINDING PROTEIN 1B"/>
    <property type="match status" value="1"/>
</dbReference>
<dbReference type="SUPFAM" id="SSF53955">
    <property type="entry name" value="Lysozyme-like"/>
    <property type="match status" value="1"/>
</dbReference>
<dbReference type="Proteomes" id="UP000193804">
    <property type="component" value="Unassembled WGS sequence"/>
</dbReference>
<feature type="domain" description="Penicillin-binding protein transpeptidase" evidence="18">
    <location>
        <begin position="418"/>
        <end position="658"/>
    </location>
</feature>
<evidence type="ECO:0000259" key="18">
    <source>
        <dbReference type="Pfam" id="PF00905"/>
    </source>
</evidence>
<evidence type="ECO:0000256" key="13">
    <source>
        <dbReference type="ARBA" id="ARBA00023136"/>
    </source>
</evidence>
<dbReference type="GO" id="GO:0030288">
    <property type="term" value="C:outer membrane-bounded periplasmic space"/>
    <property type="evidence" value="ECO:0007669"/>
    <property type="project" value="TreeGrafter"/>
</dbReference>
<keyword evidence="6" id="KW-0121">Carboxypeptidase</keyword>
<evidence type="ECO:0000256" key="14">
    <source>
        <dbReference type="ARBA" id="ARBA00023268"/>
    </source>
</evidence>
<reference evidence="21" key="1">
    <citation type="submission" date="2017-04" db="EMBL/GenBank/DDBJ databases">
        <authorList>
            <person name="Varghese N."/>
            <person name="Submissions S."/>
        </authorList>
    </citation>
    <scope>NUCLEOTIDE SEQUENCE [LARGE SCALE GENOMIC DNA]</scope>
    <source>
        <strain evidence="21">DSM 4125</strain>
    </source>
</reference>
<dbReference type="PANTHER" id="PTHR32282">
    <property type="entry name" value="BINDING PROTEIN TRANSPEPTIDASE, PUTATIVE-RELATED"/>
    <property type="match status" value="1"/>
</dbReference>
<dbReference type="InterPro" id="IPR050396">
    <property type="entry name" value="Glycosyltr_51/Transpeptidase"/>
</dbReference>
<evidence type="ECO:0000313" key="21">
    <source>
        <dbReference type="Proteomes" id="UP000193804"/>
    </source>
</evidence>
<gene>
    <name evidence="20" type="ORF">SAMN05661096_00432</name>
</gene>
<evidence type="ECO:0000256" key="3">
    <source>
        <dbReference type="ARBA" id="ARBA00007090"/>
    </source>
</evidence>
<keyword evidence="10" id="KW-0378">Hydrolase</keyword>
<dbReference type="GO" id="GO:0071555">
    <property type="term" value="P:cell wall organization"/>
    <property type="evidence" value="ECO:0007669"/>
    <property type="project" value="UniProtKB-KW"/>
</dbReference>
<dbReference type="GO" id="GO:0008955">
    <property type="term" value="F:peptidoglycan glycosyltransferase activity"/>
    <property type="evidence" value="ECO:0007669"/>
    <property type="project" value="UniProtKB-EC"/>
</dbReference>
<evidence type="ECO:0000313" key="20">
    <source>
        <dbReference type="EMBL" id="SMG11732.1"/>
    </source>
</evidence>
<evidence type="ECO:0000256" key="2">
    <source>
        <dbReference type="ARBA" id="ARBA00004752"/>
    </source>
</evidence>
<evidence type="ECO:0000256" key="1">
    <source>
        <dbReference type="ARBA" id="ARBA00004236"/>
    </source>
</evidence>
<keyword evidence="13" id="KW-0472">Membrane</keyword>
<dbReference type="EMBL" id="FXAW01000001">
    <property type="protein sequence ID" value="SMG11732.1"/>
    <property type="molecule type" value="Genomic_DNA"/>
</dbReference>
<evidence type="ECO:0000256" key="17">
    <source>
        <dbReference type="ARBA" id="ARBA00049902"/>
    </source>
</evidence>
<dbReference type="Pfam" id="PF00912">
    <property type="entry name" value="Transgly"/>
    <property type="match status" value="1"/>
</dbReference>
<accession>A0A1X7IC44</accession>
<dbReference type="InterPro" id="IPR001264">
    <property type="entry name" value="Glyco_trans_51"/>
</dbReference>
<keyword evidence="21" id="KW-1185">Reference proteome</keyword>
<dbReference type="Pfam" id="PF00905">
    <property type="entry name" value="Transpeptidase"/>
    <property type="match status" value="1"/>
</dbReference>
<dbReference type="InterPro" id="IPR023346">
    <property type="entry name" value="Lysozyme-like_dom_sf"/>
</dbReference>
<proteinExistence type="inferred from homology"/>
<sequence>MPKKKKRKTFKSKIIKYLSLILVAGILLVILFFYGVKAGLFGKLPDEKLLSNIKNAQASEILDENDENIGFLYRSYRSSVEYEDLPQHLIDALVATEDARFFEHSGIDYRSVFRVLVKTIILQDRSAGGGSTLSQQLVKNLFPREYDHKFEILIIKIKESIVAQRLEEIYSKEELLALYLNTVSFPDNTFGIEAASQTFFNKHVSKLSIDEAAVLVGSLKATYTYNPRIFPENSFQRRNVVLSQMHKYDKIDQETYENTIKKKIALEYQPIKSDKGIAPYFREQVRQELVKWAERYEKETGESIDIYGDGLKIHTTLNKKMQLYAESAMRTHMQDLQKAFEDNWGNLAPWKKKAIYGEYIKRSHHFQALKKQGKTAEEIQIILNQKKEMQVFDWSGSDVQTMSVIDSIQHALKTLQAGFLVMEPGSGAIKAWVGGIDFEYFKYDHVKQSKRQVGSTFKPLVYMAALEHGVEPCDYFPAKAVSYENLEGWKPTNSDDEDYDYINVSMQEALRKSMNTVSVKILEQTGIPSVIDLAKAMGIKSQIPEVASLALGTAELSMLELATAYSSFLNNGIASEPIIIEKITDGSGKVLADFNANNQYEKAFSSLNQELMLEMMQEVVNSGTASRLRWKYKLKNDIAGKTGTTQNNRDGWFVGLLPNLVTLSWTGSDNGSIGFRSTSIGQGANSALPIFGLWMQKVNADASLNSYSRSQFSPLTEKASKLLDCPPIKEDGFFKKLFTNPDKEKSKNFDEDGKEKKGLFNKIKKLFKKDD</sequence>
<comment type="catalytic activity">
    <reaction evidence="17">
        <text>[GlcNAc-(1-&gt;4)-Mur2Ac(oyl-L-Ala-gamma-D-Glu-L-Lys-D-Ala-D-Ala)](n)-di-trans,octa-cis-undecaprenyl diphosphate + beta-D-GlcNAc-(1-&gt;4)-Mur2Ac(oyl-L-Ala-gamma-D-Glu-L-Lys-D-Ala-D-Ala)-di-trans,octa-cis-undecaprenyl diphosphate = [GlcNAc-(1-&gt;4)-Mur2Ac(oyl-L-Ala-gamma-D-Glu-L-Lys-D-Ala-D-Ala)](n+1)-di-trans,octa-cis-undecaprenyl diphosphate + di-trans,octa-cis-undecaprenyl diphosphate + H(+)</text>
        <dbReference type="Rhea" id="RHEA:23708"/>
        <dbReference type="Rhea" id="RHEA-COMP:9602"/>
        <dbReference type="Rhea" id="RHEA-COMP:9603"/>
        <dbReference type="ChEBI" id="CHEBI:15378"/>
        <dbReference type="ChEBI" id="CHEBI:58405"/>
        <dbReference type="ChEBI" id="CHEBI:60033"/>
        <dbReference type="ChEBI" id="CHEBI:78435"/>
        <dbReference type="EC" id="2.4.99.28"/>
    </reaction>
</comment>
<evidence type="ECO:0000256" key="11">
    <source>
        <dbReference type="ARBA" id="ARBA00022960"/>
    </source>
</evidence>
<evidence type="ECO:0000256" key="9">
    <source>
        <dbReference type="ARBA" id="ARBA00022679"/>
    </source>
</evidence>
<evidence type="ECO:0000256" key="12">
    <source>
        <dbReference type="ARBA" id="ARBA00022984"/>
    </source>
</evidence>
<evidence type="ECO:0000256" key="15">
    <source>
        <dbReference type="ARBA" id="ARBA00023316"/>
    </source>
</evidence>
<evidence type="ECO:0000256" key="7">
    <source>
        <dbReference type="ARBA" id="ARBA00022670"/>
    </source>
</evidence>
<comment type="catalytic activity">
    <reaction evidence="16">
        <text>Preferential cleavage: (Ac)2-L-Lys-D-Ala-|-D-Ala. Also transpeptidation of peptidyl-alanyl moieties that are N-acyl substituents of D-alanine.</text>
        <dbReference type="EC" id="3.4.16.4"/>
    </reaction>
</comment>
<evidence type="ECO:0000259" key="19">
    <source>
        <dbReference type="Pfam" id="PF00912"/>
    </source>
</evidence>
<dbReference type="AlphaFoldDB" id="A0A1X7IC44"/>
<keyword evidence="15" id="KW-0961">Cell wall biogenesis/degradation</keyword>
<dbReference type="GO" id="GO:0009002">
    <property type="term" value="F:serine-type D-Ala-D-Ala carboxypeptidase activity"/>
    <property type="evidence" value="ECO:0007669"/>
    <property type="project" value="UniProtKB-EC"/>
</dbReference>
<dbReference type="Gene3D" id="3.40.710.10">
    <property type="entry name" value="DD-peptidase/beta-lactamase superfamily"/>
    <property type="match status" value="2"/>
</dbReference>
<comment type="similarity">
    <text evidence="4">In the N-terminal section; belongs to the glycosyltransferase 51 family.</text>
</comment>
<keyword evidence="12" id="KW-0573">Peptidoglycan synthesis</keyword>
<dbReference type="GO" id="GO:0008360">
    <property type="term" value="P:regulation of cell shape"/>
    <property type="evidence" value="ECO:0007669"/>
    <property type="project" value="UniProtKB-KW"/>
</dbReference>
<dbReference type="GO" id="GO:0008658">
    <property type="term" value="F:penicillin binding"/>
    <property type="evidence" value="ECO:0007669"/>
    <property type="project" value="InterPro"/>
</dbReference>
<dbReference type="Gene3D" id="1.10.3810.10">
    <property type="entry name" value="Biosynthetic peptidoglycan transglycosylase-like"/>
    <property type="match status" value="1"/>
</dbReference>
<feature type="domain" description="Glycosyl transferase family 51" evidence="19">
    <location>
        <begin position="73"/>
        <end position="246"/>
    </location>
</feature>
<keyword evidence="9" id="KW-0808">Transferase</keyword>
<dbReference type="InterPro" id="IPR001460">
    <property type="entry name" value="PCN-bd_Tpept"/>
</dbReference>
<evidence type="ECO:0000256" key="16">
    <source>
        <dbReference type="ARBA" id="ARBA00034000"/>
    </source>
</evidence>
<evidence type="ECO:0000256" key="6">
    <source>
        <dbReference type="ARBA" id="ARBA00022645"/>
    </source>
</evidence>
<dbReference type="RefSeq" id="WP_085515442.1">
    <property type="nucleotide sequence ID" value="NZ_FXAW01000001.1"/>
</dbReference>
<evidence type="ECO:0000256" key="4">
    <source>
        <dbReference type="ARBA" id="ARBA00007739"/>
    </source>
</evidence>
<keyword evidence="7" id="KW-0645">Protease</keyword>
<dbReference type="OrthoDB" id="9766909at2"/>
<keyword evidence="5" id="KW-1003">Cell membrane</keyword>
<evidence type="ECO:0000256" key="10">
    <source>
        <dbReference type="ARBA" id="ARBA00022801"/>
    </source>
</evidence>
<comment type="pathway">
    <text evidence="2">Cell wall biogenesis; peptidoglycan biosynthesis.</text>
</comment>
<keyword evidence="14" id="KW-0511">Multifunctional enzyme</keyword>
<dbReference type="InterPro" id="IPR012338">
    <property type="entry name" value="Beta-lactam/transpept-like"/>
</dbReference>
<dbReference type="SUPFAM" id="SSF56601">
    <property type="entry name" value="beta-lactamase/transpeptidase-like"/>
    <property type="match status" value="1"/>
</dbReference>
<comment type="similarity">
    <text evidence="3">In the C-terminal section; belongs to the transpeptidase family.</text>
</comment>
<evidence type="ECO:0000256" key="8">
    <source>
        <dbReference type="ARBA" id="ARBA00022676"/>
    </source>
</evidence>
<dbReference type="GO" id="GO:0006508">
    <property type="term" value="P:proteolysis"/>
    <property type="evidence" value="ECO:0007669"/>
    <property type="project" value="UniProtKB-KW"/>
</dbReference>
<dbReference type="STRING" id="1028.SAMN05661096_00432"/>
<dbReference type="InterPro" id="IPR036950">
    <property type="entry name" value="PBP_transglycosylase"/>
</dbReference>
<keyword evidence="11" id="KW-0133">Cell shape</keyword>